<name>A0A427Y747_9TREE</name>
<dbReference type="Pfam" id="PF13181">
    <property type="entry name" value="TPR_8"/>
    <property type="match status" value="1"/>
</dbReference>
<dbReference type="FunFam" id="1.20.5.420:FF:000005">
    <property type="entry name" value="Hsc70 cochaperone (SGT), putative"/>
    <property type="match status" value="1"/>
</dbReference>
<dbReference type="RefSeq" id="XP_028479694.1">
    <property type="nucleotide sequence ID" value="XM_028620722.1"/>
</dbReference>
<dbReference type="GO" id="GO:0072380">
    <property type="term" value="C:TRC complex"/>
    <property type="evidence" value="ECO:0007669"/>
    <property type="project" value="TreeGrafter"/>
</dbReference>
<evidence type="ECO:0000256" key="3">
    <source>
        <dbReference type="ARBA" id="ARBA00022803"/>
    </source>
</evidence>
<feature type="repeat" description="TPR" evidence="4">
    <location>
        <begin position="174"/>
        <end position="207"/>
    </location>
</feature>
<evidence type="ECO:0000256" key="2">
    <source>
        <dbReference type="ARBA" id="ARBA00022737"/>
    </source>
</evidence>
<dbReference type="SUPFAM" id="SSF48452">
    <property type="entry name" value="TPR-like"/>
    <property type="match status" value="1"/>
</dbReference>
<dbReference type="SMART" id="SM00028">
    <property type="entry name" value="TPR"/>
    <property type="match status" value="3"/>
</dbReference>
<dbReference type="PANTHER" id="PTHR45831:SF2">
    <property type="entry name" value="LD24721P"/>
    <property type="match status" value="1"/>
</dbReference>
<dbReference type="InterPro" id="IPR047150">
    <property type="entry name" value="SGT"/>
</dbReference>
<evidence type="ECO:0000256" key="1">
    <source>
        <dbReference type="ARBA" id="ARBA00008175"/>
    </source>
</evidence>
<dbReference type="InterPro" id="IPR019734">
    <property type="entry name" value="TPR_rpt"/>
</dbReference>
<dbReference type="PROSITE" id="PS50293">
    <property type="entry name" value="TPR_REGION"/>
    <property type="match status" value="1"/>
</dbReference>
<feature type="region of interest" description="Disordered" evidence="5">
    <location>
        <begin position="88"/>
        <end position="108"/>
    </location>
</feature>
<comment type="caution">
    <text evidence="7">The sequence shown here is derived from an EMBL/GenBank/DDBJ whole genome shotgun (WGS) entry which is preliminary data.</text>
</comment>
<reference evidence="7 8" key="1">
    <citation type="submission" date="2018-11" db="EMBL/GenBank/DDBJ databases">
        <title>Genome sequence of Apiotrichum porosum DSM 27194.</title>
        <authorList>
            <person name="Aliyu H."/>
            <person name="Gorte O."/>
            <person name="Ochsenreither K."/>
        </authorList>
    </citation>
    <scope>NUCLEOTIDE SEQUENCE [LARGE SCALE GENOMIC DNA]</scope>
    <source>
        <strain evidence="7 8">DSM 27194</strain>
    </source>
</reference>
<dbReference type="InterPro" id="IPR011990">
    <property type="entry name" value="TPR-like_helical_dom_sf"/>
</dbReference>
<dbReference type="GO" id="GO:0016020">
    <property type="term" value="C:membrane"/>
    <property type="evidence" value="ECO:0007669"/>
    <property type="project" value="TreeGrafter"/>
</dbReference>
<dbReference type="FunFam" id="1.25.40.10:FF:000207">
    <property type="entry name" value="Small glutamine-rich tetratricopeptide repeat-containing protein"/>
    <property type="match status" value="1"/>
</dbReference>
<evidence type="ECO:0000259" key="6">
    <source>
        <dbReference type="Pfam" id="PF16546"/>
    </source>
</evidence>
<dbReference type="GO" id="GO:0060090">
    <property type="term" value="F:molecular adaptor activity"/>
    <property type="evidence" value="ECO:0007669"/>
    <property type="project" value="TreeGrafter"/>
</dbReference>
<keyword evidence="2" id="KW-0677">Repeat</keyword>
<protein>
    <recommendedName>
        <fullName evidence="6">SGTA homodimerisation domain-containing protein</fullName>
    </recommendedName>
</protein>
<dbReference type="Pfam" id="PF00515">
    <property type="entry name" value="TPR_1"/>
    <property type="match status" value="2"/>
</dbReference>
<dbReference type="Proteomes" id="UP000279236">
    <property type="component" value="Unassembled WGS sequence"/>
</dbReference>
<proteinExistence type="inferred from homology"/>
<dbReference type="InterPro" id="IPR032374">
    <property type="entry name" value="SGTA_dimer"/>
</dbReference>
<sequence length="341" mass="35275">MADPKKQLAYNIVEFLRTSAQDGTVKEDDKESLEVAVQVINEAFGVDPDSAEDQAAYSIKPASLLQLLDVLTKTKSKTASAAAAPAAAATPVAAASSGPTPSEKAKAEQLKTKGNMLMGKKDYDAAIVEYTAAIALDPNPVFYSNRAAAWGGLGKHEEAAEDAERAIELDPKFAKGFSRLGHAQFSQGEYQKAIDAYESGLKLDPTNANMKSSLATAKTRLAEQTSTSVSDREPAPGAGAGAGGMPDLSALAGMFGGGGAGGAGGMPDIASMMRNPQMMAMAQQMMANGGLERLMSNPALRGMAENMQNGGGMPDFNALAQDPAMRDLASQFMGGQGGQGQ</sequence>
<evidence type="ECO:0000313" key="7">
    <source>
        <dbReference type="EMBL" id="RSH86909.1"/>
    </source>
</evidence>
<accession>A0A427Y747</accession>
<evidence type="ECO:0000256" key="5">
    <source>
        <dbReference type="SAM" id="MobiDB-lite"/>
    </source>
</evidence>
<dbReference type="Pfam" id="PF16546">
    <property type="entry name" value="SGTA_dimer"/>
    <property type="match status" value="1"/>
</dbReference>
<keyword evidence="3 4" id="KW-0802">TPR repeat</keyword>
<feature type="repeat" description="TPR" evidence="4">
    <location>
        <begin position="107"/>
        <end position="140"/>
    </location>
</feature>
<feature type="domain" description="SGTA homodimerisation" evidence="6">
    <location>
        <begin position="5"/>
        <end position="69"/>
    </location>
</feature>
<dbReference type="Gene3D" id="1.20.5.420">
    <property type="entry name" value="Immunoglobulin FC, subunit C"/>
    <property type="match status" value="1"/>
</dbReference>
<dbReference type="Gene3D" id="1.25.40.10">
    <property type="entry name" value="Tetratricopeptide repeat domain"/>
    <property type="match status" value="1"/>
</dbReference>
<gene>
    <name evidence="7" type="ORF">EHS24_005187</name>
</gene>
<dbReference type="AlphaFoldDB" id="A0A427Y747"/>
<dbReference type="STRING" id="105984.A0A427Y747"/>
<feature type="compositionally biased region" description="Low complexity" evidence="5">
    <location>
        <begin position="88"/>
        <end position="102"/>
    </location>
</feature>
<evidence type="ECO:0000256" key="4">
    <source>
        <dbReference type="PROSITE-ProRule" id="PRU00339"/>
    </source>
</evidence>
<evidence type="ECO:0000313" key="8">
    <source>
        <dbReference type="Proteomes" id="UP000279236"/>
    </source>
</evidence>
<feature type="compositionally biased region" description="Polar residues" evidence="5">
    <location>
        <begin position="219"/>
        <end position="229"/>
    </location>
</feature>
<dbReference type="EMBL" id="RSCE01000002">
    <property type="protein sequence ID" value="RSH86909.1"/>
    <property type="molecule type" value="Genomic_DNA"/>
</dbReference>
<dbReference type="GO" id="GO:0006620">
    <property type="term" value="P:post-translational protein targeting to endoplasmic reticulum membrane"/>
    <property type="evidence" value="ECO:0007669"/>
    <property type="project" value="TreeGrafter"/>
</dbReference>
<dbReference type="PANTHER" id="PTHR45831">
    <property type="entry name" value="LD24721P"/>
    <property type="match status" value="1"/>
</dbReference>
<dbReference type="GeneID" id="39589730"/>
<feature type="region of interest" description="Disordered" evidence="5">
    <location>
        <begin position="219"/>
        <end position="244"/>
    </location>
</feature>
<dbReference type="PROSITE" id="PS50005">
    <property type="entry name" value="TPR"/>
    <property type="match status" value="2"/>
</dbReference>
<organism evidence="7 8">
    <name type="scientific">Apiotrichum porosum</name>
    <dbReference type="NCBI Taxonomy" id="105984"/>
    <lineage>
        <taxon>Eukaryota</taxon>
        <taxon>Fungi</taxon>
        <taxon>Dikarya</taxon>
        <taxon>Basidiomycota</taxon>
        <taxon>Agaricomycotina</taxon>
        <taxon>Tremellomycetes</taxon>
        <taxon>Trichosporonales</taxon>
        <taxon>Trichosporonaceae</taxon>
        <taxon>Apiotrichum</taxon>
    </lineage>
</organism>
<dbReference type="OrthoDB" id="2335338at2759"/>
<keyword evidence="8" id="KW-1185">Reference proteome</keyword>
<comment type="similarity">
    <text evidence="1">Belongs to the SGT family.</text>
</comment>